<name>A0A844CZ02_9RHOB</name>
<feature type="domain" description="Glucose-methanol-choline oxidoreductase N-terminal" evidence="5">
    <location>
        <begin position="149"/>
        <end position="329"/>
    </location>
</feature>
<proteinExistence type="inferred from homology"/>
<dbReference type="Proteomes" id="UP000564704">
    <property type="component" value="Unassembled WGS sequence"/>
</dbReference>
<organism evidence="8 9">
    <name type="scientific">Roseovarius bejariae</name>
    <dbReference type="NCBI Taxonomy" id="2576383"/>
    <lineage>
        <taxon>Bacteria</taxon>
        <taxon>Pseudomonadati</taxon>
        <taxon>Pseudomonadota</taxon>
        <taxon>Alphaproteobacteria</taxon>
        <taxon>Rhodobacterales</taxon>
        <taxon>Roseobacteraceae</taxon>
        <taxon>Roseovarius</taxon>
    </lineage>
</organism>
<dbReference type="Pfam" id="PF00732">
    <property type="entry name" value="GMC_oxred_N"/>
    <property type="match status" value="1"/>
</dbReference>
<evidence type="ECO:0000259" key="6">
    <source>
        <dbReference type="Pfam" id="PF00890"/>
    </source>
</evidence>
<dbReference type="GO" id="GO:0050660">
    <property type="term" value="F:flavin adenine dinucleotide binding"/>
    <property type="evidence" value="ECO:0007669"/>
    <property type="project" value="InterPro"/>
</dbReference>
<evidence type="ECO:0000256" key="4">
    <source>
        <dbReference type="ARBA" id="ARBA00023002"/>
    </source>
</evidence>
<protein>
    <submittedName>
        <fullName evidence="8">GMC family oxidoreductase</fullName>
    </submittedName>
</protein>
<accession>A0A844CZ02</accession>
<dbReference type="InterPro" id="IPR007867">
    <property type="entry name" value="GMC_OxRtase_C"/>
</dbReference>
<dbReference type="InterPro" id="IPR036188">
    <property type="entry name" value="FAD/NAD-bd_sf"/>
</dbReference>
<reference evidence="8 9" key="1">
    <citation type="submission" date="2019-05" db="EMBL/GenBank/DDBJ databases">
        <title>Roseovarius bejariae sp. nov., a moderately halophylic bacterium isolated from a saline soil in Rambla Salada (Murcia).</title>
        <authorList>
            <person name="Castro D.J."/>
            <person name="Gomez-Altuve A."/>
            <person name="Reina J.C."/>
            <person name="Rodriguez M."/>
            <person name="Sampedro I."/>
            <person name="Llamas I."/>
            <person name="Martinez-Checa F."/>
        </authorList>
    </citation>
    <scope>NUCLEOTIDE SEQUENCE [LARGE SCALE GENOMIC DNA]</scope>
    <source>
        <strain evidence="8 9">A21</strain>
    </source>
</reference>
<evidence type="ECO:0000259" key="5">
    <source>
        <dbReference type="Pfam" id="PF00732"/>
    </source>
</evidence>
<dbReference type="PANTHER" id="PTHR46056:SF12">
    <property type="entry name" value="LONG-CHAIN-ALCOHOL OXIDASE"/>
    <property type="match status" value="1"/>
</dbReference>
<dbReference type="PANTHER" id="PTHR46056">
    <property type="entry name" value="LONG-CHAIN-ALCOHOL OXIDASE"/>
    <property type="match status" value="1"/>
</dbReference>
<dbReference type="InterPro" id="IPR000172">
    <property type="entry name" value="GMC_OxRdtase_N"/>
</dbReference>
<feature type="domain" description="FAD-dependent oxidoreductase 2 FAD-binding" evidence="6">
    <location>
        <begin position="9"/>
        <end position="43"/>
    </location>
</feature>
<evidence type="ECO:0000313" key="9">
    <source>
        <dbReference type="Proteomes" id="UP000564704"/>
    </source>
</evidence>
<gene>
    <name evidence="8" type="ORF">FDP25_01300</name>
</gene>
<dbReference type="EMBL" id="SZWE01000001">
    <property type="protein sequence ID" value="MRU14058.1"/>
    <property type="molecule type" value="Genomic_DNA"/>
</dbReference>
<evidence type="ECO:0000259" key="7">
    <source>
        <dbReference type="Pfam" id="PF05199"/>
    </source>
</evidence>
<comment type="similarity">
    <text evidence="1">Belongs to the GMC oxidoreductase family.</text>
</comment>
<dbReference type="SUPFAM" id="SSF51905">
    <property type="entry name" value="FAD/NAD(P)-binding domain"/>
    <property type="match status" value="1"/>
</dbReference>
<keyword evidence="3" id="KW-0274">FAD</keyword>
<dbReference type="Pfam" id="PF00890">
    <property type="entry name" value="FAD_binding_2"/>
    <property type="match status" value="1"/>
</dbReference>
<keyword evidence="2" id="KW-0285">Flavoprotein</keyword>
<dbReference type="GO" id="GO:0016614">
    <property type="term" value="F:oxidoreductase activity, acting on CH-OH group of donors"/>
    <property type="evidence" value="ECO:0007669"/>
    <property type="project" value="InterPro"/>
</dbReference>
<evidence type="ECO:0000256" key="1">
    <source>
        <dbReference type="ARBA" id="ARBA00010790"/>
    </source>
</evidence>
<feature type="domain" description="Glucose-methanol-choline oxidoreductase C-terminal" evidence="7">
    <location>
        <begin position="424"/>
        <end position="545"/>
    </location>
</feature>
<dbReference type="AlphaFoldDB" id="A0A844CZ02"/>
<keyword evidence="4" id="KW-0560">Oxidoreductase</keyword>
<keyword evidence="9" id="KW-1185">Reference proteome</keyword>
<sequence length="554" mass="59044">MEMSDEAYDVVIVGSGAGGAASAWAHTVAGLKVLLLEAGPRFNPSQDYPLTEPGWERRTFPVKSGSRAQILYGDLGRLDPAKADLQSWNAAQGRRPLNNRRQPSRSGYAHVLGVGGSTLHYVGEAHRLHPESFTLARDHGIGADWPLAYQELESYYTKAEYLIGVAGPETGGARWRSAPYPQSAHPLSPAAQRLAEAGLRVGLPFEPNARAVLSQPFDGRPGCNYCGQCSRGCPLGDKGSVDVTFLRHAEMTGRLKLIPEARVIHIEAARSGRIAAVHYVHEKRHIRQETPQLILACGAVQTPRLLLAAKSTQTPDGLANGSGQVGRNFMETLSWHSTALLPGLRNSHMGLPADAVAWSQSAPNGVPEAVGGCRYTSAVQEIGLTGPVAYASRLLSGFGAALKTRLRSSFGSAITVGATGAVIPDERSYIALSDTENDSDGLALPVINSVLSSNSLKLLQIMASNTRELLRQTGTEILVEEFGSWDKFTATHALGTARMGADSATSVTDRFGRSHDHPNLWIADASLFPTSGGGEGPSLTIQALALRQAERING</sequence>
<evidence type="ECO:0000256" key="2">
    <source>
        <dbReference type="ARBA" id="ARBA00022630"/>
    </source>
</evidence>
<dbReference type="InterPro" id="IPR003953">
    <property type="entry name" value="FAD-dep_OxRdtase_2_FAD-bd"/>
</dbReference>
<dbReference type="Gene3D" id="3.50.50.60">
    <property type="entry name" value="FAD/NAD(P)-binding domain"/>
    <property type="match status" value="2"/>
</dbReference>
<comment type="caution">
    <text evidence="8">The sequence shown here is derived from an EMBL/GenBank/DDBJ whole genome shotgun (WGS) entry which is preliminary data.</text>
</comment>
<evidence type="ECO:0000313" key="8">
    <source>
        <dbReference type="EMBL" id="MRU14058.1"/>
    </source>
</evidence>
<evidence type="ECO:0000256" key="3">
    <source>
        <dbReference type="ARBA" id="ARBA00022827"/>
    </source>
</evidence>
<dbReference type="Pfam" id="PF05199">
    <property type="entry name" value="GMC_oxred_C"/>
    <property type="match status" value="1"/>
</dbReference>